<sequence length="116" mass="13424">MQIAPVKRKVSRCLTAITYVRKRCFLYSCYFKNHASHSNTRWTIRTSWEIIKLGINSGCRALYRSRSARDRCSACCCRNGVLPAAASCFDRGTFHNITILRFNRKSSWNKTIIPKL</sequence>
<accession>A0AAW2EPQ4</accession>
<name>A0AAW2EPQ4_9HYME</name>
<dbReference type="AlphaFoldDB" id="A0AAW2EPQ4"/>
<organism evidence="1 2">
    <name type="scientific">Cardiocondyla obscurior</name>
    <dbReference type="NCBI Taxonomy" id="286306"/>
    <lineage>
        <taxon>Eukaryota</taxon>
        <taxon>Metazoa</taxon>
        <taxon>Ecdysozoa</taxon>
        <taxon>Arthropoda</taxon>
        <taxon>Hexapoda</taxon>
        <taxon>Insecta</taxon>
        <taxon>Pterygota</taxon>
        <taxon>Neoptera</taxon>
        <taxon>Endopterygota</taxon>
        <taxon>Hymenoptera</taxon>
        <taxon>Apocrita</taxon>
        <taxon>Aculeata</taxon>
        <taxon>Formicoidea</taxon>
        <taxon>Formicidae</taxon>
        <taxon>Myrmicinae</taxon>
        <taxon>Cardiocondyla</taxon>
    </lineage>
</organism>
<evidence type="ECO:0000313" key="2">
    <source>
        <dbReference type="Proteomes" id="UP001430953"/>
    </source>
</evidence>
<dbReference type="Proteomes" id="UP001430953">
    <property type="component" value="Unassembled WGS sequence"/>
</dbReference>
<dbReference type="EMBL" id="JADYXP020000020">
    <property type="protein sequence ID" value="KAL0104324.1"/>
    <property type="molecule type" value="Genomic_DNA"/>
</dbReference>
<comment type="caution">
    <text evidence="1">The sequence shown here is derived from an EMBL/GenBank/DDBJ whole genome shotgun (WGS) entry which is preliminary data.</text>
</comment>
<evidence type="ECO:0000313" key="1">
    <source>
        <dbReference type="EMBL" id="KAL0104324.1"/>
    </source>
</evidence>
<proteinExistence type="predicted"/>
<protein>
    <submittedName>
        <fullName evidence="1">Uncharacterized protein</fullName>
    </submittedName>
</protein>
<gene>
    <name evidence="1" type="ORF">PUN28_017211</name>
</gene>
<keyword evidence="2" id="KW-1185">Reference proteome</keyword>
<reference evidence="1 2" key="1">
    <citation type="submission" date="2023-03" db="EMBL/GenBank/DDBJ databases">
        <title>High recombination rates correlate with genetic variation in Cardiocondyla obscurior ants.</title>
        <authorList>
            <person name="Errbii M."/>
        </authorList>
    </citation>
    <scope>NUCLEOTIDE SEQUENCE [LARGE SCALE GENOMIC DNA]</scope>
    <source>
        <strain evidence="1">Alpha-2009</strain>
        <tissue evidence="1">Whole body</tissue>
    </source>
</reference>